<dbReference type="InterPro" id="IPR016181">
    <property type="entry name" value="Acyl_CoA_acyltransferase"/>
</dbReference>
<organism evidence="1 2">
    <name type="scientific">Candidatus Nephthysia bennettiae</name>
    <dbReference type="NCBI Taxonomy" id="3127016"/>
    <lineage>
        <taxon>Bacteria</taxon>
        <taxon>Bacillati</taxon>
        <taxon>Candidatus Dormiibacterota</taxon>
        <taxon>Candidatus Dormibacteria</taxon>
        <taxon>Candidatus Dormibacterales</taxon>
        <taxon>Candidatus Dormibacteraceae</taxon>
        <taxon>Candidatus Nephthysia</taxon>
    </lineage>
</organism>
<dbReference type="EMBL" id="JAEKNR010000181">
    <property type="protein sequence ID" value="MBJ7600027.1"/>
    <property type="molecule type" value="Genomic_DNA"/>
</dbReference>
<dbReference type="AlphaFoldDB" id="A0A934K3Y3"/>
<dbReference type="Gene3D" id="3.40.630.30">
    <property type="match status" value="1"/>
</dbReference>
<evidence type="ECO:0000313" key="1">
    <source>
        <dbReference type="EMBL" id="MBJ7600027.1"/>
    </source>
</evidence>
<dbReference type="SUPFAM" id="SSF55729">
    <property type="entry name" value="Acyl-CoA N-acyltransferases (Nat)"/>
    <property type="match status" value="1"/>
</dbReference>
<accession>A0A934K3Y3</accession>
<dbReference type="Proteomes" id="UP000612893">
    <property type="component" value="Unassembled WGS sequence"/>
</dbReference>
<proteinExistence type="predicted"/>
<keyword evidence="2" id="KW-1185">Reference proteome</keyword>
<evidence type="ECO:0000313" key="2">
    <source>
        <dbReference type="Proteomes" id="UP000612893"/>
    </source>
</evidence>
<reference evidence="1" key="1">
    <citation type="submission" date="2020-10" db="EMBL/GenBank/DDBJ databases">
        <title>Ca. Dormibacterota MAGs.</title>
        <authorList>
            <person name="Montgomery K."/>
        </authorList>
    </citation>
    <scope>NUCLEOTIDE SEQUENCE [LARGE SCALE GENOMIC DNA]</scope>
    <source>
        <strain evidence="1">SC8812_S17_10</strain>
    </source>
</reference>
<name>A0A934K3Y3_9BACT</name>
<comment type="caution">
    <text evidence="1">The sequence shown here is derived from an EMBL/GenBank/DDBJ whole genome shotgun (WGS) entry which is preliminary data.</text>
</comment>
<feature type="non-terminal residue" evidence="1">
    <location>
        <position position="1"/>
    </location>
</feature>
<protein>
    <submittedName>
        <fullName evidence="1">Uncharacterized protein</fullName>
    </submittedName>
</protein>
<gene>
    <name evidence="1" type="ORF">JF922_18360</name>
</gene>
<sequence>RSIERDGLFELTEFFVHPDQQSRSIGKALLVRAFPAGRGTVRSIVATSDVRAQARYYAAGTVARFPLFTLGGIPRETEPVGDVVAEPIDGEQAIEAQRAIERTVLGHRRGDDEIRWLLDQRQGHLYRRADRVVGFSFLGRDGAGPMAVLDPPDLPAILLHVEGLAHRMGIERLELQVPAPNAIAIRHLIGRGYRFDSWINFLMSDRPFGQFDRFIPFSPPLFL</sequence>